<evidence type="ECO:0000313" key="2">
    <source>
        <dbReference type="EMBL" id="ETJ04398.1"/>
    </source>
</evidence>
<keyword evidence="1" id="KW-0472">Membrane</keyword>
<keyword evidence="1" id="KW-1133">Transmembrane helix</keyword>
<reference evidence="2 3" key="1">
    <citation type="submission" date="2013-12" db="EMBL/GenBank/DDBJ databases">
        <title>A Varibaculum cambriense genome reconstructed from a premature infant gut community with otherwise low bacterial novelty that shifts toward anaerobic metabolism during the third week of life.</title>
        <authorList>
            <person name="Brown C.T."/>
            <person name="Sharon I."/>
            <person name="Thomas B.C."/>
            <person name="Castelle C.J."/>
            <person name="Morowitz M.J."/>
            <person name="Banfield J.F."/>
        </authorList>
    </citation>
    <scope>NUCLEOTIDE SEQUENCE [LARGE SCALE GENOMIC DNA]</scope>
    <source>
        <strain evidence="3">DORA_12</strain>
    </source>
</reference>
<gene>
    <name evidence="2" type="ORF">Q605_AUC00690G0002</name>
</gene>
<dbReference type="Proteomes" id="UP000018852">
    <property type="component" value="Unassembled WGS sequence"/>
</dbReference>
<keyword evidence="1" id="KW-0812">Transmembrane</keyword>
<comment type="caution">
    <text evidence="2">The sequence shown here is derived from an EMBL/GenBank/DDBJ whole genome shotgun (WGS) entry which is preliminary data.</text>
</comment>
<organism evidence="2 3">
    <name type="scientific">Actinomyces urogenitalis DORA_12</name>
    <dbReference type="NCBI Taxonomy" id="1403939"/>
    <lineage>
        <taxon>Bacteria</taxon>
        <taxon>Bacillati</taxon>
        <taxon>Actinomycetota</taxon>
        <taxon>Actinomycetes</taxon>
        <taxon>Actinomycetales</taxon>
        <taxon>Actinomycetaceae</taxon>
        <taxon>Actinomyces</taxon>
    </lineage>
</organism>
<protein>
    <submittedName>
        <fullName evidence="2">Integral membrane protein</fullName>
    </submittedName>
</protein>
<sequence>MEDVSIWSVAWDLGFVVLWSVLLVWSLRRDHRH</sequence>
<dbReference type="EMBL" id="AZLV01000690">
    <property type="protein sequence ID" value="ETJ04398.1"/>
    <property type="molecule type" value="Genomic_DNA"/>
</dbReference>
<evidence type="ECO:0000256" key="1">
    <source>
        <dbReference type="SAM" id="Phobius"/>
    </source>
</evidence>
<proteinExistence type="predicted"/>
<feature type="transmembrane region" description="Helical" evidence="1">
    <location>
        <begin position="6"/>
        <end position="27"/>
    </location>
</feature>
<dbReference type="AlphaFoldDB" id="W1VEG9"/>
<evidence type="ECO:0000313" key="3">
    <source>
        <dbReference type="Proteomes" id="UP000018852"/>
    </source>
</evidence>
<feature type="non-terminal residue" evidence="2">
    <location>
        <position position="33"/>
    </location>
</feature>
<name>W1VEG9_9ACTO</name>
<accession>W1VEG9</accession>